<keyword evidence="2" id="KW-1185">Reference proteome</keyword>
<comment type="caution">
    <text evidence="1">The sequence shown here is derived from an EMBL/GenBank/DDBJ whole genome shotgun (WGS) entry which is preliminary data.</text>
</comment>
<evidence type="ECO:0000313" key="1">
    <source>
        <dbReference type="EMBL" id="GLI37297.1"/>
    </source>
</evidence>
<dbReference type="RefSeq" id="WP_214187730.1">
    <property type="nucleotide sequence ID" value="NZ_BSDS01000001.1"/>
</dbReference>
<gene>
    <name evidence="1" type="ORF">GHYDROH2_07980</name>
</gene>
<dbReference type="AlphaFoldDB" id="A0A9W6FYR7"/>
<accession>A0A9W6FYR7</accession>
<name>A0A9W6FYR7_9BACT</name>
<evidence type="ECO:0000313" key="2">
    <source>
        <dbReference type="Proteomes" id="UP001144352"/>
    </source>
</evidence>
<reference evidence="1" key="1">
    <citation type="submission" date="2022-12" db="EMBL/GenBank/DDBJ databases">
        <title>Reference genome sequencing for broad-spectrum identification of bacterial and archaeal isolates by mass spectrometry.</title>
        <authorList>
            <person name="Sekiguchi Y."/>
            <person name="Tourlousse D.M."/>
        </authorList>
    </citation>
    <scope>NUCLEOTIDE SEQUENCE</scope>
    <source>
        <strain evidence="1">H2</strain>
    </source>
</reference>
<protein>
    <submittedName>
        <fullName evidence="1">Uncharacterized protein</fullName>
    </submittedName>
</protein>
<dbReference type="Proteomes" id="UP001144352">
    <property type="component" value="Unassembled WGS sequence"/>
</dbReference>
<organism evidence="1 2">
    <name type="scientific">Geobacter hydrogenophilus</name>
    <dbReference type="NCBI Taxonomy" id="40983"/>
    <lineage>
        <taxon>Bacteria</taxon>
        <taxon>Pseudomonadati</taxon>
        <taxon>Thermodesulfobacteriota</taxon>
        <taxon>Desulfuromonadia</taxon>
        <taxon>Geobacterales</taxon>
        <taxon>Geobacteraceae</taxon>
        <taxon>Geobacter</taxon>
    </lineage>
</organism>
<proteinExistence type="predicted"/>
<dbReference type="EMBL" id="BSDS01000001">
    <property type="protein sequence ID" value="GLI37297.1"/>
    <property type="molecule type" value="Genomic_DNA"/>
</dbReference>
<sequence length="124" mass="14839">MLKEMKTHCHLKPGQKGTRRLVEQYGKSLLCVRYRYDENRGVRLKTVEIIVEEKPWQPPFRFRDGDIAPVKVEFGETELREKLRKARAKWDPQAKLWLVPYRLIRGTELETRIPEEFMDGSKRL</sequence>